<feature type="compositionally biased region" description="Pro residues" evidence="1">
    <location>
        <begin position="84"/>
        <end position="99"/>
    </location>
</feature>
<dbReference type="AlphaFoldDB" id="A0A5B7HIV6"/>
<organism evidence="2 3">
    <name type="scientific">Portunus trituberculatus</name>
    <name type="common">Swimming crab</name>
    <name type="synonym">Neptunus trituberculatus</name>
    <dbReference type="NCBI Taxonomy" id="210409"/>
    <lineage>
        <taxon>Eukaryota</taxon>
        <taxon>Metazoa</taxon>
        <taxon>Ecdysozoa</taxon>
        <taxon>Arthropoda</taxon>
        <taxon>Crustacea</taxon>
        <taxon>Multicrustacea</taxon>
        <taxon>Malacostraca</taxon>
        <taxon>Eumalacostraca</taxon>
        <taxon>Eucarida</taxon>
        <taxon>Decapoda</taxon>
        <taxon>Pleocyemata</taxon>
        <taxon>Brachyura</taxon>
        <taxon>Eubrachyura</taxon>
        <taxon>Portunoidea</taxon>
        <taxon>Portunidae</taxon>
        <taxon>Portuninae</taxon>
        <taxon>Portunus</taxon>
    </lineage>
</organism>
<feature type="compositionally biased region" description="Basic and acidic residues" evidence="1">
    <location>
        <begin position="340"/>
        <end position="352"/>
    </location>
</feature>
<feature type="compositionally biased region" description="Basic and acidic residues" evidence="1">
    <location>
        <begin position="223"/>
        <end position="244"/>
    </location>
</feature>
<protein>
    <submittedName>
        <fullName evidence="2">Uncharacterized protein</fullName>
    </submittedName>
</protein>
<feature type="region of interest" description="Disordered" evidence="1">
    <location>
        <begin position="33"/>
        <end position="167"/>
    </location>
</feature>
<evidence type="ECO:0000313" key="3">
    <source>
        <dbReference type="Proteomes" id="UP000324222"/>
    </source>
</evidence>
<keyword evidence="3" id="KW-1185">Reference proteome</keyword>
<reference evidence="2 3" key="1">
    <citation type="submission" date="2019-05" db="EMBL/GenBank/DDBJ databases">
        <title>Another draft genome of Portunus trituberculatus and its Hox gene families provides insights of decapod evolution.</title>
        <authorList>
            <person name="Jeong J.-H."/>
            <person name="Song I."/>
            <person name="Kim S."/>
            <person name="Choi T."/>
            <person name="Kim D."/>
            <person name="Ryu S."/>
            <person name="Kim W."/>
        </authorList>
    </citation>
    <scope>NUCLEOTIDE SEQUENCE [LARGE SCALE GENOMIC DNA]</scope>
    <source>
        <tissue evidence="2">Muscle</tissue>
    </source>
</reference>
<accession>A0A5B7HIV6</accession>
<sequence>MMLRHPTCKGSYKMRSCAFVSVNRHFPPICPQRPNVQDLTTPRPSITFPLPNKLPGPYPPPATRPFPSEGFERPEAPPEKLERPVPPPGFPKPFPPPVSPDTLFSETPEAAGPLFAPNTPENPLRPETLFPETHETAGPLFAPKAPENPCHTPDTPERTPTTTCETDKHIINFYKPGEEDGSKACSATPSNGGVRFTLKHFPESPKGEKTPSARHYTSELSDELLHETHSDNEESADVHKDMRLLDPGFIPHYPDSTAERQFLPSQLPTKAGNVEYPNSNPIPPPHPLPYKSTQSPDQHDNPGFHAEFSEEEGYHRSYSRDHSSLDESDGIGYRSNGLSHFHDDYMEGEHPRSAQPSTVPANPGKKYLPYFL</sequence>
<name>A0A5B7HIV6_PORTR</name>
<proteinExistence type="predicted"/>
<feature type="compositionally biased region" description="Basic and acidic residues" evidence="1">
    <location>
        <begin position="312"/>
        <end position="325"/>
    </location>
</feature>
<feature type="compositionally biased region" description="Basic and acidic residues" evidence="1">
    <location>
        <begin position="70"/>
        <end position="83"/>
    </location>
</feature>
<evidence type="ECO:0000256" key="1">
    <source>
        <dbReference type="SAM" id="MobiDB-lite"/>
    </source>
</evidence>
<dbReference type="Proteomes" id="UP000324222">
    <property type="component" value="Unassembled WGS sequence"/>
</dbReference>
<feature type="compositionally biased region" description="Polar residues" evidence="1">
    <location>
        <begin position="34"/>
        <end position="44"/>
    </location>
</feature>
<feature type="region of interest" description="Disordered" evidence="1">
    <location>
        <begin position="196"/>
        <end position="372"/>
    </location>
</feature>
<feature type="compositionally biased region" description="Pro residues" evidence="1">
    <location>
        <begin position="52"/>
        <end position="64"/>
    </location>
</feature>
<comment type="caution">
    <text evidence="2">The sequence shown here is derived from an EMBL/GenBank/DDBJ whole genome shotgun (WGS) entry which is preliminary data.</text>
</comment>
<gene>
    <name evidence="2" type="ORF">E2C01_066705</name>
</gene>
<dbReference type="EMBL" id="VSRR010034691">
    <property type="protein sequence ID" value="MPC72400.1"/>
    <property type="molecule type" value="Genomic_DNA"/>
</dbReference>
<feature type="compositionally biased region" description="Basic and acidic residues" evidence="1">
    <location>
        <begin position="200"/>
        <end position="211"/>
    </location>
</feature>
<evidence type="ECO:0000313" key="2">
    <source>
        <dbReference type="EMBL" id="MPC72400.1"/>
    </source>
</evidence>